<evidence type="ECO:0000256" key="3">
    <source>
        <dbReference type="ARBA" id="ARBA00022691"/>
    </source>
</evidence>
<keyword evidence="3 5" id="KW-0949">S-adenosyl-L-methionine</keyword>
<dbReference type="GO" id="GO:0032259">
    <property type="term" value="P:methylation"/>
    <property type="evidence" value="ECO:0007669"/>
    <property type="project" value="UniProtKB-KW"/>
</dbReference>
<evidence type="ECO:0000256" key="7">
    <source>
        <dbReference type="RuleBase" id="RU000417"/>
    </source>
</evidence>
<evidence type="ECO:0000256" key="2">
    <source>
        <dbReference type="ARBA" id="ARBA00022679"/>
    </source>
</evidence>
<protein>
    <recommendedName>
        <fullName evidence="7">Cytosine-specific methyltransferase</fullName>
        <ecNumber evidence="7">2.1.1.37</ecNumber>
    </recommendedName>
</protein>
<dbReference type="PANTHER" id="PTHR10629:SF52">
    <property type="entry name" value="DNA (CYTOSINE-5)-METHYLTRANSFERASE 1"/>
    <property type="match status" value="1"/>
</dbReference>
<dbReference type="EC" id="2.1.1.37" evidence="7"/>
<accession>A0ABT4RP80</accession>
<keyword evidence="9" id="KW-1185">Reference proteome</keyword>
<dbReference type="EMBL" id="JAPCID010000033">
    <property type="protein sequence ID" value="MDA0140095.1"/>
    <property type="molecule type" value="Genomic_DNA"/>
</dbReference>
<dbReference type="NCBIfam" id="TIGR00675">
    <property type="entry name" value="dcm"/>
    <property type="match status" value="1"/>
</dbReference>
<proteinExistence type="inferred from homology"/>
<comment type="caution">
    <text evidence="8">The sequence shown here is derived from an EMBL/GenBank/DDBJ whole genome shotgun (WGS) entry which is preliminary data.</text>
</comment>
<sequence length="338" mass="36513">MKAMTQLTSIEICAGAGGQALGVERAGFEHQVLVEIDAHAAETLRINRPRWKVIGPRVGEAVPVGGTPGDVRGFSALEWEGKVDLLAGGVPCPPFSAAGKQLGADDERNLFPEALRLVGECWPRAVLLENVRGLLDPKFTAYRAAIDDQLRRMGYEPAWRLLQAADYGVPQLRPRTILVALPPDLAWNFQWPAPSVVRPPTVGDCLHDLMAANGWEGADAWRTNASRIAPTLVGGSKKHGGPDLGPTRARREWAAMGVDGRGIADSAPMPGFSEMPRLTVRMAARIQGFDDDWAFAGRKTAQYRQIGNAFPPPVAEAVAREIAAVLRDADERPGRRAA</sequence>
<evidence type="ECO:0000256" key="1">
    <source>
        <dbReference type="ARBA" id="ARBA00022603"/>
    </source>
</evidence>
<dbReference type="Proteomes" id="UP001147700">
    <property type="component" value="Unassembled WGS sequence"/>
</dbReference>
<evidence type="ECO:0000256" key="4">
    <source>
        <dbReference type="ARBA" id="ARBA00022747"/>
    </source>
</evidence>
<dbReference type="InterPro" id="IPR050390">
    <property type="entry name" value="C5-Methyltransferase"/>
</dbReference>
<keyword evidence="4" id="KW-0680">Restriction system</keyword>
<evidence type="ECO:0000256" key="6">
    <source>
        <dbReference type="RuleBase" id="RU000416"/>
    </source>
</evidence>
<evidence type="ECO:0000256" key="5">
    <source>
        <dbReference type="PROSITE-ProRule" id="PRU01016"/>
    </source>
</evidence>
<dbReference type="PROSITE" id="PS00094">
    <property type="entry name" value="C5_MTASE_1"/>
    <property type="match status" value="1"/>
</dbReference>
<reference evidence="8" key="1">
    <citation type="submission" date="2022-10" db="EMBL/GenBank/DDBJ databases">
        <title>The WGS of Solirubrobacter sp. CPCC 204708.</title>
        <authorList>
            <person name="Jiang Z."/>
        </authorList>
    </citation>
    <scope>NUCLEOTIDE SEQUENCE</scope>
    <source>
        <strain evidence="8">CPCC 204708</strain>
    </source>
</reference>
<dbReference type="SUPFAM" id="SSF53335">
    <property type="entry name" value="S-adenosyl-L-methionine-dependent methyltransferases"/>
    <property type="match status" value="1"/>
</dbReference>
<dbReference type="InterPro" id="IPR031303">
    <property type="entry name" value="C5_meth_CS"/>
</dbReference>
<dbReference type="InterPro" id="IPR001525">
    <property type="entry name" value="C5_MeTfrase"/>
</dbReference>
<gene>
    <name evidence="8" type="ORF">OJ962_21510</name>
</gene>
<comment type="similarity">
    <text evidence="5 6">Belongs to the class I-like SAM-binding methyltransferase superfamily. C5-methyltransferase family.</text>
</comment>
<dbReference type="PROSITE" id="PS51679">
    <property type="entry name" value="SAM_MT_C5"/>
    <property type="match status" value="1"/>
</dbReference>
<dbReference type="PRINTS" id="PR00105">
    <property type="entry name" value="C5METTRFRASE"/>
</dbReference>
<keyword evidence="1 5" id="KW-0489">Methyltransferase</keyword>
<dbReference type="Gene3D" id="3.40.50.150">
    <property type="entry name" value="Vaccinia Virus protein VP39"/>
    <property type="match status" value="1"/>
</dbReference>
<dbReference type="Gene3D" id="3.90.120.10">
    <property type="entry name" value="DNA Methylase, subunit A, domain 2"/>
    <property type="match status" value="1"/>
</dbReference>
<evidence type="ECO:0000313" key="9">
    <source>
        <dbReference type="Proteomes" id="UP001147700"/>
    </source>
</evidence>
<dbReference type="GO" id="GO:0008168">
    <property type="term" value="F:methyltransferase activity"/>
    <property type="evidence" value="ECO:0007669"/>
    <property type="project" value="UniProtKB-KW"/>
</dbReference>
<keyword evidence="2 5" id="KW-0808">Transferase</keyword>
<dbReference type="PANTHER" id="PTHR10629">
    <property type="entry name" value="CYTOSINE-SPECIFIC METHYLTRANSFERASE"/>
    <property type="match status" value="1"/>
</dbReference>
<dbReference type="InterPro" id="IPR029063">
    <property type="entry name" value="SAM-dependent_MTases_sf"/>
</dbReference>
<organism evidence="8 9">
    <name type="scientific">Solirubrobacter deserti</name>
    <dbReference type="NCBI Taxonomy" id="2282478"/>
    <lineage>
        <taxon>Bacteria</taxon>
        <taxon>Bacillati</taxon>
        <taxon>Actinomycetota</taxon>
        <taxon>Thermoleophilia</taxon>
        <taxon>Solirubrobacterales</taxon>
        <taxon>Solirubrobacteraceae</taxon>
        <taxon>Solirubrobacter</taxon>
    </lineage>
</organism>
<feature type="active site" evidence="5">
    <location>
        <position position="92"/>
    </location>
</feature>
<name>A0ABT4RP80_9ACTN</name>
<dbReference type="CDD" id="cd00315">
    <property type="entry name" value="Cyt_C5_DNA_methylase"/>
    <property type="match status" value="1"/>
</dbReference>
<dbReference type="PROSITE" id="PS00095">
    <property type="entry name" value="C5_MTASE_2"/>
    <property type="match status" value="1"/>
</dbReference>
<dbReference type="Pfam" id="PF00145">
    <property type="entry name" value="DNA_methylase"/>
    <property type="match status" value="1"/>
</dbReference>
<evidence type="ECO:0000313" key="8">
    <source>
        <dbReference type="EMBL" id="MDA0140095.1"/>
    </source>
</evidence>
<comment type="catalytic activity">
    <reaction evidence="7">
        <text>a 2'-deoxycytidine in DNA + S-adenosyl-L-methionine = a 5-methyl-2'-deoxycytidine in DNA + S-adenosyl-L-homocysteine + H(+)</text>
        <dbReference type="Rhea" id="RHEA:13681"/>
        <dbReference type="Rhea" id="RHEA-COMP:11369"/>
        <dbReference type="Rhea" id="RHEA-COMP:11370"/>
        <dbReference type="ChEBI" id="CHEBI:15378"/>
        <dbReference type="ChEBI" id="CHEBI:57856"/>
        <dbReference type="ChEBI" id="CHEBI:59789"/>
        <dbReference type="ChEBI" id="CHEBI:85452"/>
        <dbReference type="ChEBI" id="CHEBI:85454"/>
        <dbReference type="EC" id="2.1.1.37"/>
    </reaction>
</comment>
<dbReference type="InterPro" id="IPR018117">
    <property type="entry name" value="C5_DNA_meth_AS"/>
</dbReference>